<organism evidence="5 6">
    <name type="scientific">Natronincola peptidivorans</name>
    <dbReference type="NCBI Taxonomy" id="426128"/>
    <lineage>
        <taxon>Bacteria</taxon>
        <taxon>Bacillati</taxon>
        <taxon>Bacillota</taxon>
        <taxon>Clostridia</taxon>
        <taxon>Peptostreptococcales</taxon>
        <taxon>Natronincolaceae</taxon>
        <taxon>Natronincola</taxon>
    </lineage>
</organism>
<keyword evidence="2 3" id="KW-0802">TPR repeat</keyword>
<dbReference type="InterPro" id="IPR019734">
    <property type="entry name" value="TPR_rpt"/>
</dbReference>
<dbReference type="InterPro" id="IPR050498">
    <property type="entry name" value="Ycf3"/>
</dbReference>
<dbReference type="Pfam" id="PF13371">
    <property type="entry name" value="TPR_9"/>
    <property type="match status" value="1"/>
</dbReference>
<evidence type="ECO:0000256" key="1">
    <source>
        <dbReference type="ARBA" id="ARBA00022737"/>
    </source>
</evidence>
<evidence type="ECO:0000256" key="2">
    <source>
        <dbReference type="ARBA" id="ARBA00022803"/>
    </source>
</evidence>
<accession>A0A1H9ZHJ9</accession>
<dbReference type="STRING" id="426128.SAMN05660297_00557"/>
<keyword evidence="1" id="KW-0677">Repeat</keyword>
<dbReference type="PROSITE" id="PS50293">
    <property type="entry name" value="TPR_REGION"/>
    <property type="match status" value="1"/>
</dbReference>
<keyword evidence="6" id="KW-1185">Reference proteome</keyword>
<evidence type="ECO:0000256" key="3">
    <source>
        <dbReference type="PROSITE-ProRule" id="PRU00339"/>
    </source>
</evidence>
<dbReference type="PANTHER" id="PTHR44858:SF1">
    <property type="entry name" value="UDP-N-ACETYLGLUCOSAMINE--PEPTIDE N-ACETYLGLUCOSAMINYLTRANSFERASE SPINDLY-RELATED"/>
    <property type="match status" value="1"/>
</dbReference>
<evidence type="ECO:0000313" key="5">
    <source>
        <dbReference type="EMBL" id="SES81165.1"/>
    </source>
</evidence>
<evidence type="ECO:0000256" key="4">
    <source>
        <dbReference type="SAM" id="Phobius"/>
    </source>
</evidence>
<dbReference type="PANTHER" id="PTHR44858">
    <property type="entry name" value="TETRATRICOPEPTIDE REPEAT PROTEIN 6"/>
    <property type="match status" value="1"/>
</dbReference>
<evidence type="ECO:0000313" key="6">
    <source>
        <dbReference type="Proteomes" id="UP000199568"/>
    </source>
</evidence>
<dbReference type="SMART" id="SM00028">
    <property type="entry name" value="TPR"/>
    <property type="match status" value="6"/>
</dbReference>
<keyword evidence="4" id="KW-0472">Membrane</keyword>
<name>A0A1H9ZHJ9_9FIRM</name>
<dbReference type="AlphaFoldDB" id="A0A1H9ZHJ9"/>
<keyword evidence="4" id="KW-1133">Transmembrane helix</keyword>
<feature type="transmembrane region" description="Helical" evidence="4">
    <location>
        <begin position="332"/>
        <end position="351"/>
    </location>
</feature>
<dbReference type="Pfam" id="PF14559">
    <property type="entry name" value="TPR_19"/>
    <property type="match status" value="1"/>
</dbReference>
<protein>
    <submittedName>
        <fullName evidence="5">Tetratricopeptide repeat-containing protein</fullName>
    </submittedName>
</protein>
<dbReference type="PROSITE" id="PS50005">
    <property type="entry name" value="TPR"/>
    <property type="match status" value="2"/>
</dbReference>
<proteinExistence type="predicted"/>
<dbReference type="EMBL" id="FOHU01000002">
    <property type="protein sequence ID" value="SES81165.1"/>
    <property type="molecule type" value="Genomic_DNA"/>
</dbReference>
<sequence>MEMMKKTIVRCIIMTMLLVGLTTIAGEARFQIPYDELAGYKRSVIDHRMNGRLERAIEIYDKILELEPDFYEAYKEKGILFYRLGEPMEAMENLDAFLETGLTAPEVYYIKALILEEAGDYHEAVLLHQRAIEERLEEMSFYGGLSFLSRTQRIPYFHLGYSLYKIEAYTESLTALKMAGDLHPSAEEIDLLKVKIYGELQNQQEALEVFRRLQSYYYRNPDDAYLQAMELYGEGQYQKAISYFEEALLNQPGNTVIYYQLGNAYLHLGQYQKALEMYGEITIITPQEAWGYLSGSFVYQYVGQYQMADHSFQEWKANNPALWKSLPKAGPILSGIIITAFLAMLLFLTMANNSQLYNFRDLFAERYGGQNRIDLNVMRQYAYGEEVDELDMDIEMLYHKRVWLEE</sequence>
<feature type="repeat" description="TPR" evidence="3">
    <location>
        <begin position="255"/>
        <end position="288"/>
    </location>
</feature>
<reference evidence="5 6" key="1">
    <citation type="submission" date="2016-10" db="EMBL/GenBank/DDBJ databases">
        <authorList>
            <person name="de Groot N.N."/>
        </authorList>
    </citation>
    <scope>NUCLEOTIDE SEQUENCE [LARGE SCALE GENOMIC DNA]</scope>
    <source>
        <strain evidence="5 6">DSM 18979</strain>
    </source>
</reference>
<dbReference type="Gene3D" id="1.25.40.10">
    <property type="entry name" value="Tetratricopeptide repeat domain"/>
    <property type="match status" value="2"/>
</dbReference>
<keyword evidence="4" id="KW-0812">Transmembrane</keyword>
<dbReference type="InterPro" id="IPR011990">
    <property type="entry name" value="TPR-like_helical_dom_sf"/>
</dbReference>
<feature type="repeat" description="TPR" evidence="3">
    <location>
        <begin position="221"/>
        <end position="254"/>
    </location>
</feature>
<dbReference type="SUPFAM" id="SSF48452">
    <property type="entry name" value="TPR-like"/>
    <property type="match status" value="1"/>
</dbReference>
<dbReference type="OrthoDB" id="1633926at2"/>
<gene>
    <name evidence="5" type="ORF">SAMN05660297_00557</name>
</gene>
<dbReference type="Proteomes" id="UP000199568">
    <property type="component" value="Unassembled WGS sequence"/>
</dbReference>